<dbReference type="RefSeq" id="WP_085579345.1">
    <property type="nucleotide sequence ID" value="NZ_JFKA01000001.1"/>
</dbReference>
<comment type="caution">
    <text evidence="2">The sequence shown here is derived from an EMBL/GenBank/DDBJ whole genome shotgun (WGS) entry which is preliminary data.</text>
</comment>
<name>A0A1Y2L5C1_9PROT</name>
<dbReference type="InterPro" id="IPR002347">
    <property type="entry name" value="SDR_fam"/>
</dbReference>
<dbReference type="EMBL" id="JFKA01000001">
    <property type="protein sequence ID" value="OSQ40740.1"/>
    <property type="molecule type" value="Genomic_DNA"/>
</dbReference>
<dbReference type="OrthoDB" id="9804774at2"/>
<dbReference type="Gene3D" id="3.40.50.720">
    <property type="entry name" value="NAD(P)-binding Rossmann-like Domain"/>
    <property type="match status" value="1"/>
</dbReference>
<dbReference type="InterPro" id="IPR020904">
    <property type="entry name" value="Sc_DH/Rdtase_CS"/>
</dbReference>
<organism evidence="2 3">
    <name type="scientific">Thalassospira mesophila</name>
    <dbReference type="NCBI Taxonomy" id="1293891"/>
    <lineage>
        <taxon>Bacteria</taxon>
        <taxon>Pseudomonadati</taxon>
        <taxon>Pseudomonadota</taxon>
        <taxon>Alphaproteobacteria</taxon>
        <taxon>Rhodospirillales</taxon>
        <taxon>Thalassospiraceae</taxon>
        <taxon>Thalassospira</taxon>
    </lineage>
</organism>
<protein>
    <submittedName>
        <fullName evidence="2">2-deoxy-D-gluconate 3-dehydrogenase</fullName>
    </submittedName>
</protein>
<dbReference type="PROSITE" id="PS00061">
    <property type="entry name" value="ADH_SHORT"/>
    <property type="match status" value="1"/>
</dbReference>
<dbReference type="STRING" id="1293891.TMES_03340"/>
<dbReference type="PRINTS" id="PR00081">
    <property type="entry name" value="GDHRDH"/>
</dbReference>
<evidence type="ECO:0000313" key="3">
    <source>
        <dbReference type="Proteomes" id="UP000193391"/>
    </source>
</evidence>
<comment type="similarity">
    <text evidence="1">Belongs to the short-chain dehydrogenases/reductases (SDR) family.</text>
</comment>
<accession>A0A1Y2L5C1</accession>
<dbReference type="SUPFAM" id="SSF51735">
    <property type="entry name" value="NAD(P)-binding Rossmann-fold domains"/>
    <property type="match status" value="1"/>
</dbReference>
<keyword evidence="3" id="KW-1185">Reference proteome</keyword>
<gene>
    <name evidence="2" type="ORF">TMES_03340</name>
</gene>
<dbReference type="FunFam" id="3.40.50.720:FF:000084">
    <property type="entry name" value="Short-chain dehydrogenase reductase"/>
    <property type="match status" value="1"/>
</dbReference>
<dbReference type="PANTHER" id="PTHR42760">
    <property type="entry name" value="SHORT-CHAIN DEHYDROGENASES/REDUCTASES FAMILY MEMBER"/>
    <property type="match status" value="1"/>
</dbReference>
<reference evidence="2 3" key="1">
    <citation type="submission" date="2014-03" db="EMBL/GenBank/DDBJ databases">
        <title>The draft genome sequence of Thalassospira mesophila JCM 18969.</title>
        <authorList>
            <person name="Lai Q."/>
            <person name="Shao Z."/>
        </authorList>
    </citation>
    <scope>NUCLEOTIDE SEQUENCE [LARGE SCALE GENOMIC DNA]</scope>
    <source>
        <strain evidence="2 3">JCM 18969</strain>
    </source>
</reference>
<dbReference type="InterPro" id="IPR036291">
    <property type="entry name" value="NAD(P)-bd_dom_sf"/>
</dbReference>
<dbReference type="Proteomes" id="UP000193391">
    <property type="component" value="Unassembled WGS sequence"/>
</dbReference>
<dbReference type="GO" id="GO:0016616">
    <property type="term" value="F:oxidoreductase activity, acting on the CH-OH group of donors, NAD or NADP as acceptor"/>
    <property type="evidence" value="ECO:0007669"/>
    <property type="project" value="TreeGrafter"/>
</dbReference>
<evidence type="ECO:0000313" key="2">
    <source>
        <dbReference type="EMBL" id="OSQ40740.1"/>
    </source>
</evidence>
<evidence type="ECO:0000256" key="1">
    <source>
        <dbReference type="ARBA" id="ARBA00006484"/>
    </source>
</evidence>
<proteinExistence type="inferred from homology"/>
<dbReference type="Pfam" id="PF13561">
    <property type="entry name" value="adh_short_C2"/>
    <property type="match status" value="1"/>
</dbReference>
<sequence length="244" mass="25369">MTRTIVVIGGSSGIGHAIARGFAQQGNDPHGTDNGKAHVIATGIEPVAPAGFAEDILEFQTLDVANTEVVQAFFSTLDQLDVLVNCAGIIRRNGAEFTASGFEQVIDINLTGTLRCCEAAKPLLSQSRGCIINTASMLTFFGSAFSPAYSASKGGIGQLTKSLASAWAPDGIRVNAIAPGWIKTDLTAALEKNSERSAQIIARTPMQRWGTPDDLVGPALFLASDQAGFVTGSILPVDGGFSAN</sequence>
<dbReference type="AlphaFoldDB" id="A0A1Y2L5C1"/>
<dbReference type="PRINTS" id="PR00080">
    <property type="entry name" value="SDRFAMILY"/>
</dbReference>